<name>A0A6G1HUL8_9PEZI</name>
<feature type="signal peptide" evidence="2">
    <location>
        <begin position="1"/>
        <end position="16"/>
    </location>
</feature>
<dbReference type="PANTHER" id="PTHR35567:SF1">
    <property type="entry name" value="CONSERVED FUNGAL PROTEIN (AFU_ORTHOLOGUE AFUA_1G14230)"/>
    <property type="match status" value="1"/>
</dbReference>
<gene>
    <name evidence="3" type="ORF">EJ06DRAFT_582826</name>
</gene>
<sequence>MHFLTTILPFLPLLLAAPTKPSSASPSTYKPSSTAKATSSPTAPSGPQLPLPSSSLPPPSSLANPAPLLKHLGLGLGIQNYTCASPSSNPISIGAVATLFDALPLLSAAPFLIPTLPSLTLDAAKSILRHTSSGSDFGPALTSAVSRFNIPVLGKHFFSAPGVPNFDLFAAHPPAKLVAKKLGNAAAPPRDGDDDWEDCEEGEAPGDVDWLVLGDNGSGQTFGDAKFVYRVWTAGGVATCQDVPAAGGHVEVPYAAEYWFYG</sequence>
<keyword evidence="4" id="KW-1185">Reference proteome</keyword>
<organism evidence="3 4">
    <name type="scientific">Trichodelitschia bisporula</name>
    <dbReference type="NCBI Taxonomy" id="703511"/>
    <lineage>
        <taxon>Eukaryota</taxon>
        <taxon>Fungi</taxon>
        <taxon>Dikarya</taxon>
        <taxon>Ascomycota</taxon>
        <taxon>Pezizomycotina</taxon>
        <taxon>Dothideomycetes</taxon>
        <taxon>Dothideomycetes incertae sedis</taxon>
        <taxon>Phaeotrichales</taxon>
        <taxon>Phaeotrichaceae</taxon>
        <taxon>Trichodelitschia</taxon>
    </lineage>
</organism>
<dbReference type="EMBL" id="ML996697">
    <property type="protein sequence ID" value="KAF2399537.1"/>
    <property type="molecule type" value="Genomic_DNA"/>
</dbReference>
<reference evidence="3" key="1">
    <citation type="journal article" date="2020" name="Stud. Mycol.">
        <title>101 Dothideomycetes genomes: a test case for predicting lifestyles and emergence of pathogens.</title>
        <authorList>
            <person name="Haridas S."/>
            <person name="Albert R."/>
            <person name="Binder M."/>
            <person name="Bloem J."/>
            <person name="Labutti K."/>
            <person name="Salamov A."/>
            <person name="Andreopoulos B."/>
            <person name="Baker S."/>
            <person name="Barry K."/>
            <person name="Bills G."/>
            <person name="Bluhm B."/>
            <person name="Cannon C."/>
            <person name="Castanera R."/>
            <person name="Culley D."/>
            <person name="Daum C."/>
            <person name="Ezra D."/>
            <person name="Gonzalez J."/>
            <person name="Henrissat B."/>
            <person name="Kuo A."/>
            <person name="Liang C."/>
            <person name="Lipzen A."/>
            <person name="Lutzoni F."/>
            <person name="Magnuson J."/>
            <person name="Mondo S."/>
            <person name="Nolan M."/>
            <person name="Ohm R."/>
            <person name="Pangilinan J."/>
            <person name="Park H.-J."/>
            <person name="Ramirez L."/>
            <person name="Alfaro M."/>
            <person name="Sun H."/>
            <person name="Tritt A."/>
            <person name="Yoshinaga Y."/>
            <person name="Zwiers L.-H."/>
            <person name="Turgeon B."/>
            <person name="Goodwin S."/>
            <person name="Spatafora J."/>
            <person name="Crous P."/>
            <person name="Grigoriev I."/>
        </authorList>
    </citation>
    <scope>NUCLEOTIDE SEQUENCE</scope>
    <source>
        <strain evidence="3">CBS 262.69</strain>
    </source>
</reference>
<feature type="chain" id="PRO_5026192955" description="Malate dehydrogenase" evidence="2">
    <location>
        <begin position="17"/>
        <end position="262"/>
    </location>
</feature>
<evidence type="ECO:0000313" key="3">
    <source>
        <dbReference type="EMBL" id="KAF2399537.1"/>
    </source>
</evidence>
<dbReference type="AlphaFoldDB" id="A0A6G1HUL8"/>
<dbReference type="Proteomes" id="UP000799640">
    <property type="component" value="Unassembled WGS sequence"/>
</dbReference>
<evidence type="ECO:0008006" key="5">
    <source>
        <dbReference type="Google" id="ProtNLM"/>
    </source>
</evidence>
<feature type="region of interest" description="Disordered" evidence="1">
    <location>
        <begin position="22"/>
        <end position="60"/>
    </location>
</feature>
<keyword evidence="2" id="KW-0732">Signal</keyword>
<evidence type="ECO:0000256" key="2">
    <source>
        <dbReference type="SAM" id="SignalP"/>
    </source>
</evidence>
<dbReference type="Pfam" id="PF11937">
    <property type="entry name" value="DUF3455"/>
    <property type="match status" value="1"/>
</dbReference>
<protein>
    <recommendedName>
        <fullName evidence="5">Malate dehydrogenase</fullName>
    </recommendedName>
</protein>
<evidence type="ECO:0000313" key="4">
    <source>
        <dbReference type="Proteomes" id="UP000799640"/>
    </source>
</evidence>
<proteinExistence type="predicted"/>
<dbReference type="InterPro" id="IPR021851">
    <property type="entry name" value="DUF3455"/>
</dbReference>
<dbReference type="PANTHER" id="PTHR35567">
    <property type="entry name" value="MALATE DEHYDROGENASE (AFU_ORTHOLOGUE AFUA_2G13800)"/>
    <property type="match status" value="1"/>
</dbReference>
<feature type="compositionally biased region" description="Low complexity" evidence="1">
    <location>
        <begin position="22"/>
        <end position="46"/>
    </location>
</feature>
<evidence type="ECO:0000256" key="1">
    <source>
        <dbReference type="SAM" id="MobiDB-lite"/>
    </source>
</evidence>
<dbReference type="OrthoDB" id="1859733at2759"/>
<feature type="compositionally biased region" description="Pro residues" evidence="1">
    <location>
        <begin position="47"/>
        <end position="60"/>
    </location>
</feature>
<accession>A0A6G1HUL8</accession>